<name>A0A0E9U858_ANGAN</name>
<proteinExistence type="predicted"/>
<dbReference type="AlphaFoldDB" id="A0A0E9U858"/>
<reference evidence="1" key="2">
    <citation type="journal article" date="2015" name="Fish Shellfish Immunol.">
        <title>Early steps in the European eel (Anguilla anguilla)-Vibrio vulnificus interaction in the gills: Role of the RtxA13 toxin.</title>
        <authorList>
            <person name="Callol A."/>
            <person name="Pajuelo D."/>
            <person name="Ebbesson L."/>
            <person name="Teles M."/>
            <person name="MacKenzie S."/>
            <person name="Amaro C."/>
        </authorList>
    </citation>
    <scope>NUCLEOTIDE SEQUENCE</scope>
</reference>
<organism evidence="1">
    <name type="scientific">Anguilla anguilla</name>
    <name type="common">European freshwater eel</name>
    <name type="synonym">Muraena anguilla</name>
    <dbReference type="NCBI Taxonomy" id="7936"/>
    <lineage>
        <taxon>Eukaryota</taxon>
        <taxon>Metazoa</taxon>
        <taxon>Chordata</taxon>
        <taxon>Craniata</taxon>
        <taxon>Vertebrata</taxon>
        <taxon>Euteleostomi</taxon>
        <taxon>Actinopterygii</taxon>
        <taxon>Neopterygii</taxon>
        <taxon>Teleostei</taxon>
        <taxon>Anguilliformes</taxon>
        <taxon>Anguillidae</taxon>
        <taxon>Anguilla</taxon>
    </lineage>
</organism>
<protein>
    <submittedName>
        <fullName evidence="1">Uncharacterized protein</fullName>
    </submittedName>
</protein>
<dbReference type="EMBL" id="GBXM01046478">
    <property type="protein sequence ID" value="JAH62099.1"/>
    <property type="molecule type" value="Transcribed_RNA"/>
</dbReference>
<accession>A0A0E9U858</accession>
<reference evidence="1" key="1">
    <citation type="submission" date="2014-11" db="EMBL/GenBank/DDBJ databases">
        <authorList>
            <person name="Amaro Gonzalez C."/>
        </authorList>
    </citation>
    <scope>NUCLEOTIDE SEQUENCE</scope>
</reference>
<evidence type="ECO:0000313" key="1">
    <source>
        <dbReference type="EMBL" id="JAH62099.1"/>
    </source>
</evidence>
<sequence length="26" mass="2782">MASGKLQASLNASHFCLATLSQRPHL</sequence>